<feature type="region of interest" description="Disordered" evidence="1">
    <location>
        <begin position="62"/>
        <end position="174"/>
    </location>
</feature>
<dbReference type="EMBL" id="MJEQ01037192">
    <property type="protein sequence ID" value="OIS97935.1"/>
    <property type="molecule type" value="Genomic_DNA"/>
</dbReference>
<reference evidence="2" key="1">
    <citation type="submission" date="2016-11" db="EMBL/GenBank/DDBJ databases">
        <title>The genome of Nicotiana attenuata.</title>
        <authorList>
            <person name="Xu S."/>
            <person name="Brockmoeller T."/>
            <person name="Gaquerel E."/>
            <person name="Navarro A."/>
            <person name="Kuhl H."/>
            <person name="Gase K."/>
            <person name="Ling Z."/>
            <person name="Zhou W."/>
            <person name="Kreitzer C."/>
            <person name="Stanke M."/>
            <person name="Tang H."/>
            <person name="Lyons E."/>
            <person name="Pandey P."/>
            <person name="Pandey S.P."/>
            <person name="Timmermann B."/>
            <person name="Baldwin I.T."/>
        </authorList>
    </citation>
    <scope>NUCLEOTIDE SEQUENCE [LARGE SCALE GENOMIC DNA]</scope>
    <source>
        <strain evidence="2">UT</strain>
    </source>
</reference>
<feature type="compositionally biased region" description="Polar residues" evidence="1">
    <location>
        <begin position="1"/>
        <end position="19"/>
    </location>
</feature>
<protein>
    <submittedName>
        <fullName evidence="2">Uncharacterized protein</fullName>
    </submittedName>
</protein>
<evidence type="ECO:0000313" key="3">
    <source>
        <dbReference type="Proteomes" id="UP000187609"/>
    </source>
</evidence>
<organism evidence="2 3">
    <name type="scientific">Nicotiana attenuata</name>
    <name type="common">Coyote tobacco</name>
    <dbReference type="NCBI Taxonomy" id="49451"/>
    <lineage>
        <taxon>Eukaryota</taxon>
        <taxon>Viridiplantae</taxon>
        <taxon>Streptophyta</taxon>
        <taxon>Embryophyta</taxon>
        <taxon>Tracheophyta</taxon>
        <taxon>Spermatophyta</taxon>
        <taxon>Magnoliopsida</taxon>
        <taxon>eudicotyledons</taxon>
        <taxon>Gunneridae</taxon>
        <taxon>Pentapetalae</taxon>
        <taxon>asterids</taxon>
        <taxon>lamiids</taxon>
        <taxon>Solanales</taxon>
        <taxon>Solanaceae</taxon>
        <taxon>Nicotianoideae</taxon>
        <taxon>Nicotianeae</taxon>
        <taxon>Nicotiana</taxon>
    </lineage>
</organism>
<evidence type="ECO:0000256" key="1">
    <source>
        <dbReference type="SAM" id="MobiDB-lite"/>
    </source>
</evidence>
<gene>
    <name evidence="2" type="ORF">A4A49_01647</name>
</gene>
<dbReference type="AlphaFoldDB" id="A0A1J6IBP3"/>
<evidence type="ECO:0000313" key="2">
    <source>
        <dbReference type="EMBL" id="OIS97935.1"/>
    </source>
</evidence>
<comment type="caution">
    <text evidence="2">The sequence shown here is derived from an EMBL/GenBank/DDBJ whole genome shotgun (WGS) entry which is preliminary data.</text>
</comment>
<dbReference type="Gramene" id="OIS97935">
    <property type="protein sequence ID" value="OIS97935"/>
    <property type="gene ID" value="A4A49_01647"/>
</dbReference>
<name>A0A1J6IBP3_NICAT</name>
<feature type="compositionally biased region" description="Polar residues" evidence="1">
    <location>
        <begin position="123"/>
        <end position="138"/>
    </location>
</feature>
<sequence>MSYSETSISSVINPNQTNGLFEEELPNGKPHSLLPSPSHNSIIHLLQLTTGPHAKVMAEDGYSGALSKPSNDGRGCRDGSNHPKPLLFSTLDDPTASSGPDKLWTPTVDIHTTPSPIHGEPTTHANGGNKQSHGSNLSDYALFPPYESGSSDPIAPLPSLATNSPSTPTNPQPLSPIDLLSRGTTMAPDYLRGSNVDLENMLEKLAVPKTKAFLMQEPLR</sequence>
<proteinExistence type="predicted"/>
<accession>A0A1J6IBP3</accession>
<dbReference type="Proteomes" id="UP000187609">
    <property type="component" value="Unassembled WGS sequence"/>
</dbReference>
<feature type="compositionally biased region" description="Low complexity" evidence="1">
    <location>
        <begin position="157"/>
        <end position="167"/>
    </location>
</feature>
<feature type="region of interest" description="Disordered" evidence="1">
    <location>
        <begin position="1"/>
        <end position="36"/>
    </location>
</feature>
<keyword evidence="3" id="KW-1185">Reference proteome</keyword>